<keyword evidence="6 9" id="KW-0210">Decarboxylase</keyword>
<dbReference type="KEGG" id="wci:WS105_1083"/>
<evidence type="ECO:0000256" key="3">
    <source>
        <dbReference type="ARBA" id="ARBA00007106"/>
    </source>
</evidence>
<dbReference type="Gene3D" id="3.30.1330.80">
    <property type="entry name" value="Hypothetical protein, similar to alpha- acetolactate decarboxylase, domain 2"/>
    <property type="match status" value="2"/>
</dbReference>
<dbReference type="EMBL" id="CP009223">
    <property type="protein sequence ID" value="AIM63338.1"/>
    <property type="molecule type" value="Genomic_DNA"/>
</dbReference>
<dbReference type="RefSeq" id="WP_009496201.1">
    <property type="nucleotide sequence ID" value="NZ_CP009223.1"/>
</dbReference>
<dbReference type="PANTHER" id="PTHR35524:SF1">
    <property type="entry name" value="ALPHA-ACETOLACTATE DECARBOXYLASE"/>
    <property type="match status" value="1"/>
</dbReference>
<evidence type="ECO:0000256" key="7">
    <source>
        <dbReference type="ARBA" id="ARBA00023061"/>
    </source>
</evidence>
<dbReference type="SUPFAM" id="SSF117856">
    <property type="entry name" value="AF0104/ALDC/Ptd012-like"/>
    <property type="match status" value="1"/>
</dbReference>
<evidence type="ECO:0000256" key="1">
    <source>
        <dbReference type="ARBA" id="ARBA00001784"/>
    </source>
</evidence>
<dbReference type="PIRSF" id="PIRSF001332">
    <property type="entry name" value="Acetolac_decarb"/>
    <property type="match status" value="1"/>
</dbReference>
<comment type="pathway">
    <text evidence="2 9">Polyol metabolism; (R,R)-butane-2,3-diol biosynthesis; (R,R)-butane-2,3-diol from pyruvate: step 2/3.</text>
</comment>
<organism evidence="10 11">
    <name type="scientific">Weissella ceti</name>
    <dbReference type="NCBI Taxonomy" id="759620"/>
    <lineage>
        <taxon>Bacteria</taxon>
        <taxon>Bacillati</taxon>
        <taxon>Bacillota</taxon>
        <taxon>Bacilli</taxon>
        <taxon>Lactobacillales</taxon>
        <taxon>Lactobacillaceae</taxon>
        <taxon>Weissella</taxon>
    </lineage>
</organism>
<evidence type="ECO:0000313" key="11">
    <source>
        <dbReference type="Proteomes" id="UP000029079"/>
    </source>
</evidence>
<dbReference type="Pfam" id="PF03306">
    <property type="entry name" value="AAL_decarboxy"/>
    <property type="match status" value="1"/>
</dbReference>
<dbReference type="Proteomes" id="UP000029079">
    <property type="component" value="Chromosome"/>
</dbReference>
<evidence type="ECO:0000256" key="5">
    <source>
        <dbReference type="ARBA" id="ARBA00020164"/>
    </source>
</evidence>
<dbReference type="GO" id="GO:0045151">
    <property type="term" value="P:acetoin biosynthetic process"/>
    <property type="evidence" value="ECO:0007669"/>
    <property type="project" value="UniProtKB-UniRule"/>
</dbReference>
<dbReference type="NCBIfam" id="TIGR01252">
    <property type="entry name" value="acetolac_decarb"/>
    <property type="match status" value="1"/>
</dbReference>
<dbReference type="KEGG" id="wct:WS74_1087"/>
<evidence type="ECO:0000256" key="8">
    <source>
        <dbReference type="ARBA" id="ARBA00023239"/>
    </source>
</evidence>
<dbReference type="PATRIC" id="fig|759620.7.peg.1046"/>
<protein>
    <recommendedName>
        <fullName evidence="5 9">Alpha-acetolactate decarboxylase</fullName>
        <ecNumber evidence="4 9">4.1.1.5</ecNumber>
    </recommendedName>
</protein>
<evidence type="ECO:0000256" key="4">
    <source>
        <dbReference type="ARBA" id="ARBA00013204"/>
    </source>
</evidence>
<dbReference type="InterPro" id="IPR005128">
    <property type="entry name" value="Acetolactate_a_deCO2ase"/>
</dbReference>
<dbReference type="STRING" id="759620.WS105_1083"/>
<dbReference type="PANTHER" id="PTHR35524">
    <property type="entry name" value="ALPHA-ACETOLACTATE DECARBOXYLASE"/>
    <property type="match status" value="1"/>
</dbReference>
<name>A0A075U094_9LACO</name>
<keyword evidence="11" id="KW-1185">Reference proteome</keyword>
<dbReference type="CDD" id="cd17299">
    <property type="entry name" value="acetolactate_decarboxylase"/>
    <property type="match status" value="1"/>
</dbReference>
<keyword evidence="8 9" id="KW-0456">Lyase</keyword>
<evidence type="ECO:0000313" key="10">
    <source>
        <dbReference type="EMBL" id="AIM63338.1"/>
    </source>
</evidence>
<dbReference type="EC" id="4.1.1.5" evidence="4 9"/>
<reference evidence="10 11" key="1">
    <citation type="journal article" date="2014" name="Genome Announc.">
        <title>Complete Genome Sequences of Fish Pathogenic Weissella ceti Strains WS74 and WS105.</title>
        <authorList>
            <person name="Figueiredo H.C."/>
            <person name="Leal C.A."/>
            <person name="Dorella F.A."/>
            <person name="Carvalho A.F."/>
            <person name="Soares S.C."/>
            <person name="Pereira F.L."/>
            <person name="Azevedo V.A."/>
        </authorList>
    </citation>
    <scope>NUCLEOTIDE SEQUENCE [LARGE SCALE GENOMIC DNA]</scope>
    <source>
        <strain evidence="10 11">WS74</strain>
    </source>
</reference>
<proteinExistence type="inferred from homology"/>
<comment type="similarity">
    <text evidence="3 9">Belongs to the alpha-acetolactate decarboxylase family.</text>
</comment>
<evidence type="ECO:0000256" key="9">
    <source>
        <dbReference type="PIRNR" id="PIRNR001332"/>
    </source>
</evidence>
<gene>
    <name evidence="10" type="ORF">WS74_1087</name>
</gene>
<reference evidence="11" key="2">
    <citation type="submission" date="2014-08" db="EMBL/GenBank/DDBJ databases">
        <title>Complete genome of Weissella ceti strain WS74 isolated from diseased rainbow trout in Brazil.</title>
        <authorList>
            <person name="Figueiredo H.C.P."/>
            <person name="Leal C.A.G."/>
            <person name="Pereira F.L."/>
            <person name="Soares S.C."/>
            <person name="Dorella F.A."/>
            <person name="Carvalho A.F."/>
            <person name="Azevedo V.A.C."/>
        </authorList>
    </citation>
    <scope>NUCLEOTIDE SEQUENCE [LARGE SCALE GENOMIC DNA]</scope>
    <source>
        <strain evidence="11">WS74</strain>
    </source>
</reference>
<dbReference type="AlphaFoldDB" id="A0A075U094"/>
<accession>A0A075U094</accession>
<evidence type="ECO:0000256" key="2">
    <source>
        <dbReference type="ARBA" id="ARBA00005170"/>
    </source>
</evidence>
<sequence length="236" mass="25190">MTTLYQHSTLGALMARQFAGTTTADELLTHGDTGIGTLDGVDGEVIILDGQMYQAESNGTVNHITALNDTSLPFATVHFAGESEAITLPHTDFAGLASLADSHHFHNNFAALRLHGDFSHVLVRIAPKSEAPYPSLATVAENQPTFTAENITGTIIGYYSPELYQGAVAAGWHLHFLSDDHTFGGHLLALTGDNLTGTLEEFADFQLHLPIDNASFKNHTLDLDGLNEGIAAAEGH</sequence>
<dbReference type="GO" id="GO:0047605">
    <property type="term" value="F:acetolactate decarboxylase activity"/>
    <property type="evidence" value="ECO:0007669"/>
    <property type="project" value="UniProtKB-UniRule"/>
</dbReference>
<dbReference type="OrthoDB" id="8612680at2"/>
<keyword evidence="7 9" id="KW-0005">Acetoin biosynthesis</keyword>
<comment type="catalytic activity">
    <reaction evidence="1 9">
        <text>(2S)-2-acetolactate + H(+) = (R)-acetoin + CO2</text>
        <dbReference type="Rhea" id="RHEA:21580"/>
        <dbReference type="ChEBI" id="CHEBI:15378"/>
        <dbReference type="ChEBI" id="CHEBI:15686"/>
        <dbReference type="ChEBI" id="CHEBI:16526"/>
        <dbReference type="ChEBI" id="CHEBI:58476"/>
        <dbReference type="EC" id="4.1.1.5"/>
    </reaction>
</comment>
<dbReference type="KEGG" id="wce:WS08_1021"/>
<dbReference type="UniPathway" id="UPA00626">
    <property type="reaction ID" value="UER00678"/>
</dbReference>
<evidence type="ECO:0000256" key="6">
    <source>
        <dbReference type="ARBA" id="ARBA00022793"/>
    </source>
</evidence>